<evidence type="ECO:0000313" key="6">
    <source>
        <dbReference type="EMBL" id="VDN09885.1"/>
    </source>
</evidence>
<dbReference type="InterPro" id="IPR011124">
    <property type="entry name" value="Znf_CW"/>
</dbReference>
<evidence type="ECO:0000259" key="5">
    <source>
        <dbReference type="PROSITE" id="PS51050"/>
    </source>
</evidence>
<gene>
    <name evidence="6" type="ORF">DILT_LOCUS5716</name>
</gene>
<evidence type="ECO:0000256" key="1">
    <source>
        <dbReference type="ARBA" id="ARBA00022723"/>
    </source>
</evidence>
<dbReference type="OrthoDB" id="5964980at2759"/>
<dbReference type="AlphaFoldDB" id="A0A3P7KXM8"/>
<keyword evidence="3" id="KW-0862">Zinc</keyword>
<dbReference type="SUPFAM" id="SSF63748">
    <property type="entry name" value="Tudor/PWWP/MBT"/>
    <property type="match status" value="1"/>
</dbReference>
<feature type="compositionally biased region" description="Basic residues" evidence="4">
    <location>
        <begin position="122"/>
        <end position="133"/>
    </location>
</feature>
<evidence type="ECO:0000256" key="4">
    <source>
        <dbReference type="SAM" id="MobiDB-lite"/>
    </source>
</evidence>
<keyword evidence="7" id="KW-1185">Reference proteome</keyword>
<dbReference type="InterPro" id="IPR042778">
    <property type="entry name" value="ZCWPW1/ZCWPW2"/>
</dbReference>
<feature type="compositionally biased region" description="Polar residues" evidence="4">
    <location>
        <begin position="97"/>
        <end position="106"/>
    </location>
</feature>
<dbReference type="Gene3D" id="3.30.40.100">
    <property type="match status" value="1"/>
</dbReference>
<dbReference type="InterPro" id="IPR000313">
    <property type="entry name" value="PWWP_dom"/>
</dbReference>
<evidence type="ECO:0000256" key="2">
    <source>
        <dbReference type="ARBA" id="ARBA00022771"/>
    </source>
</evidence>
<organism evidence="6 7">
    <name type="scientific">Dibothriocephalus latus</name>
    <name type="common">Fish tapeworm</name>
    <name type="synonym">Diphyllobothrium latum</name>
    <dbReference type="NCBI Taxonomy" id="60516"/>
    <lineage>
        <taxon>Eukaryota</taxon>
        <taxon>Metazoa</taxon>
        <taxon>Spiralia</taxon>
        <taxon>Lophotrochozoa</taxon>
        <taxon>Platyhelminthes</taxon>
        <taxon>Cestoda</taxon>
        <taxon>Eucestoda</taxon>
        <taxon>Diphyllobothriidea</taxon>
        <taxon>Diphyllobothriidae</taxon>
        <taxon>Dibothriocephalus</taxon>
    </lineage>
</organism>
<dbReference type="PANTHER" id="PTHR15999:SF2">
    <property type="entry name" value="ZINC FINGER CW-TYPE PWWP DOMAIN PROTEIN 1"/>
    <property type="match status" value="1"/>
</dbReference>
<keyword evidence="1" id="KW-0479">Metal-binding</keyword>
<keyword evidence="2" id="KW-0863">Zinc-finger</keyword>
<evidence type="ECO:0000313" key="7">
    <source>
        <dbReference type="Proteomes" id="UP000281553"/>
    </source>
</evidence>
<dbReference type="GO" id="GO:0005634">
    <property type="term" value="C:nucleus"/>
    <property type="evidence" value="ECO:0007669"/>
    <property type="project" value="TreeGrafter"/>
</dbReference>
<proteinExistence type="predicted"/>
<feature type="region of interest" description="Disordered" evidence="4">
    <location>
        <begin position="97"/>
        <end position="146"/>
    </location>
</feature>
<feature type="domain" description="CW-type" evidence="5">
    <location>
        <begin position="166"/>
        <end position="223"/>
    </location>
</feature>
<dbReference type="Pfam" id="PF07496">
    <property type="entry name" value="zf-CW"/>
    <property type="match status" value="1"/>
</dbReference>
<reference evidence="6 7" key="1">
    <citation type="submission" date="2018-11" db="EMBL/GenBank/DDBJ databases">
        <authorList>
            <consortium name="Pathogen Informatics"/>
        </authorList>
    </citation>
    <scope>NUCLEOTIDE SEQUENCE [LARGE SCALE GENOMIC DNA]</scope>
</reference>
<protein>
    <recommendedName>
        <fullName evidence="5">CW-type domain-containing protein</fullName>
    </recommendedName>
</protein>
<accession>A0A3P7KXM8</accession>
<dbReference type="Proteomes" id="UP000281553">
    <property type="component" value="Unassembled WGS sequence"/>
</dbReference>
<name>A0A3P7KXM8_DIBLA</name>
<dbReference type="Gene3D" id="2.30.30.140">
    <property type="match status" value="1"/>
</dbReference>
<sequence length="386" mass="43517">MAPKKRDATGICSGYEPLQNLVIFVSAPSRWAKPMDNPEAETGAPLVKKPRKLTEDHDVMWNLEAVINSVQQDCEAMTSEDFMSAYLPSLSRLSNETNLDSDNEVSTPDLGSGATERDPLGTKKRKYQKRKSNSPKETFKQAEVTSNSTEGLGDVALVDTSADTFDAPAGVWVECVRCLKWRFLEDVKDPTELNEAWNCALQSKYADKEDLGAACEEPETTENIDETQYVYGEFATGSVVLAKMTGYPEWPSMIDCDAEGRFAEFCPKTGEVKSYRVVFLDPENRTTQLIPANRVRRFNNASVIRLEKRYGKYKRKLEAAIQEATKALELPVEERVYIYGYPYEKENALPSTFRSTVPLEHYHGFHVDLDIIRSREYAVVAHSLCL</sequence>
<dbReference type="PANTHER" id="PTHR15999">
    <property type="entry name" value="ZINC FINGER CW-TYPE PWWP DOMAIN PROTEIN 1"/>
    <property type="match status" value="1"/>
</dbReference>
<dbReference type="PROSITE" id="PS51050">
    <property type="entry name" value="ZF_CW"/>
    <property type="match status" value="1"/>
</dbReference>
<evidence type="ECO:0000256" key="3">
    <source>
        <dbReference type="ARBA" id="ARBA00022833"/>
    </source>
</evidence>
<dbReference type="EMBL" id="UYRU01047992">
    <property type="protein sequence ID" value="VDN09885.1"/>
    <property type="molecule type" value="Genomic_DNA"/>
</dbReference>
<dbReference type="GO" id="GO:0008270">
    <property type="term" value="F:zinc ion binding"/>
    <property type="evidence" value="ECO:0007669"/>
    <property type="project" value="UniProtKB-KW"/>
</dbReference>
<dbReference type="Pfam" id="PF00855">
    <property type="entry name" value="PWWP"/>
    <property type="match status" value="1"/>
</dbReference>